<reference evidence="1 2" key="1">
    <citation type="journal article" date="2020" name="Nature">
        <title>Six reference-quality genomes reveal evolution of bat adaptations.</title>
        <authorList>
            <person name="Jebb D."/>
            <person name="Huang Z."/>
            <person name="Pippel M."/>
            <person name="Hughes G.M."/>
            <person name="Lavrichenko K."/>
            <person name="Devanna P."/>
            <person name="Winkler S."/>
            <person name="Jermiin L.S."/>
            <person name="Skirmuntt E.C."/>
            <person name="Katzourakis A."/>
            <person name="Burkitt-Gray L."/>
            <person name="Ray D.A."/>
            <person name="Sullivan K.A.M."/>
            <person name="Roscito J.G."/>
            <person name="Kirilenko B.M."/>
            <person name="Davalos L.M."/>
            <person name="Corthals A.P."/>
            <person name="Power M.L."/>
            <person name="Jones G."/>
            <person name="Ransome R.D."/>
            <person name="Dechmann D.K.N."/>
            <person name="Locatelli A.G."/>
            <person name="Puechmaille S.J."/>
            <person name="Fedrigo O."/>
            <person name="Jarvis E.D."/>
            <person name="Hiller M."/>
            <person name="Vernes S.C."/>
            <person name="Myers E.W."/>
            <person name="Teeling E.C."/>
        </authorList>
    </citation>
    <scope>NUCLEOTIDE SEQUENCE [LARGE SCALE GENOMIC DNA]</scope>
    <source>
        <strain evidence="1">MRouAeg1</strain>
        <tissue evidence="1">Muscle</tissue>
    </source>
</reference>
<proteinExistence type="predicted"/>
<evidence type="ECO:0000313" key="2">
    <source>
        <dbReference type="Proteomes" id="UP000593571"/>
    </source>
</evidence>
<protein>
    <submittedName>
        <fullName evidence="1">Uncharacterized protein</fullName>
    </submittedName>
</protein>
<dbReference type="EMBL" id="JACASE010000006">
    <property type="protein sequence ID" value="KAF6456908.1"/>
    <property type="molecule type" value="Genomic_DNA"/>
</dbReference>
<name>A0A7J8GAN4_ROUAE</name>
<organism evidence="1 2">
    <name type="scientific">Rousettus aegyptiacus</name>
    <name type="common">Egyptian fruit bat</name>
    <name type="synonym">Pteropus aegyptiacus</name>
    <dbReference type="NCBI Taxonomy" id="9407"/>
    <lineage>
        <taxon>Eukaryota</taxon>
        <taxon>Metazoa</taxon>
        <taxon>Chordata</taxon>
        <taxon>Craniata</taxon>
        <taxon>Vertebrata</taxon>
        <taxon>Euteleostomi</taxon>
        <taxon>Mammalia</taxon>
        <taxon>Eutheria</taxon>
        <taxon>Laurasiatheria</taxon>
        <taxon>Chiroptera</taxon>
        <taxon>Yinpterochiroptera</taxon>
        <taxon>Pteropodoidea</taxon>
        <taxon>Pteropodidae</taxon>
        <taxon>Rousettinae</taxon>
        <taxon>Rousettus</taxon>
    </lineage>
</organism>
<accession>A0A7J8GAN4</accession>
<gene>
    <name evidence="1" type="ORF">HJG63_011541</name>
</gene>
<dbReference type="AlphaFoldDB" id="A0A7J8GAN4"/>
<evidence type="ECO:0000313" key="1">
    <source>
        <dbReference type="EMBL" id="KAF6456908.1"/>
    </source>
</evidence>
<comment type="caution">
    <text evidence="1">The sequence shown here is derived from an EMBL/GenBank/DDBJ whole genome shotgun (WGS) entry which is preliminary data.</text>
</comment>
<sequence length="211" mass="24662">MTYIHFYILWKISYFSPVPFTSLRQFPSCLWGVDESQFVSELAEEWVPGRPWPWTLRVRPQHRSHAPCHAPCSAPCFLSGCTFAHVKEFLRKSLHLHHLPIFCTDRRRDLKVLQHKWRTSEWWPRTRASRGRGDRASMTGVCGYEVSGDSCVVVFKSACLTSQSNPSRFVVLSRLAVFSSVFLPFYHIYFHDYYARVVLKLKVSCLISSYY</sequence>
<dbReference type="Proteomes" id="UP000593571">
    <property type="component" value="Unassembled WGS sequence"/>
</dbReference>
<keyword evidence="2" id="KW-1185">Reference proteome</keyword>